<evidence type="ECO:0000313" key="1">
    <source>
        <dbReference type="EMBL" id="KAJ0075583.1"/>
    </source>
</evidence>
<organism evidence="1 2">
    <name type="scientific">Pistacia atlantica</name>
    <dbReference type="NCBI Taxonomy" id="434234"/>
    <lineage>
        <taxon>Eukaryota</taxon>
        <taxon>Viridiplantae</taxon>
        <taxon>Streptophyta</taxon>
        <taxon>Embryophyta</taxon>
        <taxon>Tracheophyta</taxon>
        <taxon>Spermatophyta</taxon>
        <taxon>Magnoliopsida</taxon>
        <taxon>eudicotyledons</taxon>
        <taxon>Gunneridae</taxon>
        <taxon>Pentapetalae</taxon>
        <taxon>rosids</taxon>
        <taxon>malvids</taxon>
        <taxon>Sapindales</taxon>
        <taxon>Anacardiaceae</taxon>
        <taxon>Pistacia</taxon>
    </lineage>
</organism>
<name>A0ACC0ZUE0_9ROSI</name>
<reference evidence="2" key="1">
    <citation type="journal article" date="2023" name="G3 (Bethesda)">
        <title>Genome assembly and association tests identify interacting loci associated with vigor, precocity, and sex in interspecific pistachio rootstocks.</title>
        <authorList>
            <person name="Palmer W."/>
            <person name="Jacygrad E."/>
            <person name="Sagayaradj S."/>
            <person name="Cavanaugh K."/>
            <person name="Han R."/>
            <person name="Bertier L."/>
            <person name="Beede B."/>
            <person name="Kafkas S."/>
            <person name="Golino D."/>
            <person name="Preece J."/>
            <person name="Michelmore R."/>
        </authorList>
    </citation>
    <scope>NUCLEOTIDE SEQUENCE [LARGE SCALE GENOMIC DNA]</scope>
</reference>
<comment type="caution">
    <text evidence="1">The sequence shown here is derived from an EMBL/GenBank/DDBJ whole genome shotgun (WGS) entry which is preliminary data.</text>
</comment>
<dbReference type="Proteomes" id="UP001164250">
    <property type="component" value="Chromosome 15"/>
</dbReference>
<proteinExistence type="predicted"/>
<sequence>MKVGLYFTGGQPLGQGETILQCLLDFDSCKRNAVEMGFKDALNHHLNELQKPVSIRQMDHV</sequence>
<accession>A0ACC0ZUE0</accession>
<protein>
    <submittedName>
        <fullName evidence="1">Uncharacterized protein</fullName>
    </submittedName>
</protein>
<evidence type="ECO:0000313" key="2">
    <source>
        <dbReference type="Proteomes" id="UP001164250"/>
    </source>
</evidence>
<dbReference type="EMBL" id="CM047910">
    <property type="protein sequence ID" value="KAJ0075583.1"/>
    <property type="molecule type" value="Genomic_DNA"/>
</dbReference>
<gene>
    <name evidence="1" type="ORF">Patl1_33343</name>
</gene>
<keyword evidence="2" id="KW-1185">Reference proteome</keyword>